<dbReference type="InterPro" id="IPR001138">
    <property type="entry name" value="Zn2Cys6_DnaBD"/>
</dbReference>
<comment type="subcellular location">
    <subcellularLocation>
        <location evidence="1">Nucleus</location>
    </subcellularLocation>
</comment>
<dbReference type="PANTHER" id="PTHR37534">
    <property type="entry name" value="TRANSCRIPTIONAL ACTIVATOR PROTEIN UGA3"/>
    <property type="match status" value="1"/>
</dbReference>
<organism evidence="5 6">
    <name type="scientific">Metarhizium rileyi (strain RCEF 4871)</name>
    <name type="common">Nomuraea rileyi</name>
    <dbReference type="NCBI Taxonomy" id="1649241"/>
    <lineage>
        <taxon>Eukaryota</taxon>
        <taxon>Fungi</taxon>
        <taxon>Dikarya</taxon>
        <taxon>Ascomycota</taxon>
        <taxon>Pezizomycotina</taxon>
        <taxon>Sordariomycetes</taxon>
        <taxon>Hypocreomycetidae</taxon>
        <taxon>Hypocreales</taxon>
        <taxon>Clavicipitaceae</taxon>
        <taxon>Metarhizium</taxon>
    </lineage>
</organism>
<evidence type="ECO:0000313" key="5">
    <source>
        <dbReference type="EMBL" id="OAA34114.1"/>
    </source>
</evidence>
<dbReference type="Pfam" id="PF11951">
    <property type="entry name" value="Fungal_trans_2"/>
    <property type="match status" value="1"/>
</dbReference>
<keyword evidence="5" id="KW-0238">DNA-binding</keyword>
<comment type="caution">
    <text evidence="5">The sequence shown here is derived from an EMBL/GenBank/DDBJ whole genome shotgun (WGS) entry which is preliminary data.</text>
</comment>
<keyword evidence="2" id="KW-0539">Nucleus</keyword>
<name>A0A166VWT2_METRR</name>
<dbReference type="GO" id="GO:0000976">
    <property type="term" value="F:transcription cis-regulatory region binding"/>
    <property type="evidence" value="ECO:0007669"/>
    <property type="project" value="TreeGrafter"/>
</dbReference>
<dbReference type="SMART" id="SM00066">
    <property type="entry name" value="GAL4"/>
    <property type="match status" value="1"/>
</dbReference>
<dbReference type="GO" id="GO:0000981">
    <property type="term" value="F:DNA-binding transcription factor activity, RNA polymerase II-specific"/>
    <property type="evidence" value="ECO:0007669"/>
    <property type="project" value="InterPro"/>
</dbReference>
<dbReference type="SUPFAM" id="SSF57701">
    <property type="entry name" value="Zn2/Cys6 DNA-binding domain"/>
    <property type="match status" value="1"/>
</dbReference>
<dbReference type="Proteomes" id="UP000243498">
    <property type="component" value="Unassembled WGS sequence"/>
</dbReference>
<dbReference type="InterPro" id="IPR021858">
    <property type="entry name" value="Fun_TF"/>
</dbReference>
<accession>A0A166VWT2</accession>
<proteinExistence type="predicted"/>
<dbReference type="AlphaFoldDB" id="A0A166VWT2"/>
<keyword evidence="6" id="KW-1185">Reference proteome</keyword>
<dbReference type="Pfam" id="PF00172">
    <property type="entry name" value="Zn_clus"/>
    <property type="match status" value="1"/>
</dbReference>
<sequence>MVPPVEVKQRGKPRGMRRDRDCHSCKSRNIKCDLNRPSCSQCLEARITCRGYPQRVIWAADRTGRESQGAPSVASASTAAPASSASGSTSGSTLALVLTLPPAPLPTTAKACKRQRRAPRPRLPHGNTVSSEQESTKTSTPSDGSIVKGESPVLELRHLPAADQNSFITSLVAFCQHIISSDGSTTDHSHYLSFEAVRLISKLHDLMKARIEGRSTAPLAGGEVWDSIDAARHRLAALIGLNEALEAGNPFAFLGIAAFAVLEVCDSPFGEWQRHLHGAKSLLDYHCPDPSALEQLSHTVTGLTEIVARLVWWDTLGAIARGSKGLIFDDWHRKTLDHRIFQLVGCSADTFDLFSRVAKGEVATDSLSCCVMAVEQLARIDSGESAWSLSANVNRCASAIAMLAQVEDTGDGHAHRALDSAVERACQLISRMTPSSIYYIHVAVSAYLAGMHAASTHQCEILRAYWHHCNHTVVQRYPDGLAKCEERWRARGLAGVC</sequence>
<dbReference type="PANTHER" id="PTHR37534:SF51">
    <property type="entry name" value="ACRIFLAVINE SENSITIVITY CONTROL PROTEIN ACR-2"/>
    <property type="match status" value="1"/>
</dbReference>
<feature type="compositionally biased region" description="Basic residues" evidence="3">
    <location>
        <begin position="111"/>
        <end position="123"/>
    </location>
</feature>
<feature type="compositionally biased region" description="Low complexity" evidence="3">
    <location>
        <begin position="70"/>
        <end position="90"/>
    </location>
</feature>
<gene>
    <name evidence="5" type="ORF">NOR_08654</name>
</gene>
<feature type="domain" description="Zn(2)-C6 fungal-type" evidence="4">
    <location>
        <begin position="21"/>
        <end position="49"/>
    </location>
</feature>
<feature type="compositionally biased region" description="Polar residues" evidence="3">
    <location>
        <begin position="127"/>
        <end position="143"/>
    </location>
</feature>
<dbReference type="PROSITE" id="PS50048">
    <property type="entry name" value="ZN2_CY6_FUNGAL_2"/>
    <property type="match status" value="1"/>
</dbReference>
<evidence type="ECO:0000259" key="4">
    <source>
        <dbReference type="PROSITE" id="PS50048"/>
    </source>
</evidence>
<dbReference type="OrthoDB" id="4491390at2759"/>
<evidence type="ECO:0000256" key="2">
    <source>
        <dbReference type="ARBA" id="ARBA00023242"/>
    </source>
</evidence>
<dbReference type="Gene3D" id="4.10.240.10">
    <property type="entry name" value="Zn(2)-C6 fungal-type DNA-binding domain"/>
    <property type="match status" value="1"/>
</dbReference>
<dbReference type="EMBL" id="AZHC01000062">
    <property type="protein sequence ID" value="OAA34114.1"/>
    <property type="molecule type" value="Genomic_DNA"/>
</dbReference>
<feature type="region of interest" description="Disordered" evidence="3">
    <location>
        <begin position="107"/>
        <end position="148"/>
    </location>
</feature>
<evidence type="ECO:0000256" key="1">
    <source>
        <dbReference type="ARBA" id="ARBA00004123"/>
    </source>
</evidence>
<evidence type="ECO:0000256" key="3">
    <source>
        <dbReference type="SAM" id="MobiDB-lite"/>
    </source>
</evidence>
<dbReference type="CDD" id="cd00067">
    <property type="entry name" value="GAL4"/>
    <property type="match status" value="1"/>
</dbReference>
<evidence type="ECO:0000313" key="6">
    <source>
        <dbReference type="Proteomes" id="UP000243498"/>
    </source>
</evidence>
<feature type="region of interest" description="Disordered" evidence="3">
    <location>
        <begin position="67"/>
        <end position="90"/>
    </location>
</feature>
<dbReference type="InterPro" id="IPR036864">
    <property type="entry name" value="Zn2-C6_fun-type_DNA-bd_sf"/>
</dbReference>
<dbReference type="GO" id="GO:0005634">
    <property type="term" value="C:nucleus"/>
    <property type="evidence" value="ECO:0007669"/>
    <property type="project" value="UniProtKB-SubCell"/>
</dbReference>
<reference evidence="5 6" key="1">
    <citation type="journal article" date="2016" name="Genome Biol. Evol.">
        <title>Divergent and convergent evolution of fungal pathogenicity.</title>
        <authorList>
            <person name="Shang Y."/>
            <person name="Xiao G."/>
            <person name="Zheng P."/>
            <person name="Cen K."/>
            <person name="Zhan S."/>
            <person name="Wang C."/>
        </authorList>
    </citation>
    <scope>NUCLEOTIDE SEQUENCE [LARGE SCALE GENOMIC DNA]</scope>
    <source>
        <strain evidence="5 6">RCEF 4871</strain>
    </source>
</reference>
<dbReference type="OMA" id="YPQRVIW"/>
<feature type="region of interest" description="Disordered" evidence="3">
    <location>
        <begin position="1"/>
        <end position="20"/>
    </location>
</feature>
<dbReference type="GO" id="GO:0008270">
    <property type="term" value="F:zinc ion binding"/>
    <property type="evidence" value="ECO:0007669"/>
    <property type="project" value="InterPro"/>
</dbReference>
<protein>
    <submittedName>
        <fullName evidence="5">Zn(2)-C6 fungal-type DNA-binding domain protein</fullName>
    </submittedName>
</protein>
<dbReference type="GO" id="GO:0045944">
    <property type="term" value="P:positive regulation of transcription by RNA polymerase II"/>
    <property type="evidence" value="ECO:0007669"/>
    <property type="project" value="TreeGrafter"/>
</dbReference>